<dbReference type="EMBL" id="JAKIKU010000006">
    <property type="protein sequence ID" value="MCL1046092.1"/>
    <property type="molecule type" value="Genomic_DNA"/>
</dbReference>
<evidence type="ECO:0000313" key="7">
    <source>
        <dbReference type="EMBL" id="MCL1046092.1"/>
    </source>
</evidence>
<dbReference type="Pfam" id="PF00892">
    <property type="entry name" value="EamA"/>
    <property type="match status" value="1"/>
</dbReference>
<comment type="caution">
    <text evidence="7">The sequence shown here is derived from an EMBL/GenBank/DDBJ whole genome shotgun (WGS) entry which is preliminary data.</text>
</comment>
<proteinExistence type="predicted"/>
<dbReference type="PANTHER" id="PTHR32322:SF9">
    <property type="entry name" value="AMINO-ACID METABOLITE EFFLUX PUMP-RELATED"/>
    <property type="match status" value="1"/>
</dbReference>
<evidence type="ECO:0000256" key="5">
    <source>
        <dbReference type="SAM" id="Phobius"/>
    </source>
</evidence>
<evidence type="ECO:0000256" key="3">
    <source>
        <dbReference type="ARBA" id="ARBA00022989"/>
    </source>
</evidence>
<dbReference type="SUPFAM" id="SSF103481">
    <property type="entry name" value="Multidrug resistance efflux transporter EmrE"/>
    <property type="match status" value="2"/>
</dbReference>
<dbReference type="Proteomes" id="UP001202134">
    <property type="component" value="Unassembled WGS sequence"/>
</dbReference>
<keyword evidence="2 5" id="KW-0812">Transmembrane</keyword>
<feature type="transmembrane region" description="Helical" evidence="5">
    <location>
        <begin position="255"/>
        <end position="273"/>
    </location>
</feature>
<comment type="subcellular location">
    <subcellularLocation>
        <location evidence="1">Membrane</location>
        <topology evidence="1">Multi-pass membrane protein</topology>
    </subcellularLocation>
</comment>
<keyword evidence="4 5" id="KW-0472">Membrane</keyword>
<accession>A0ABT0KQG4</accession>
<evidence type="ECO:0000313" key="8">
    <source>
        <dbReference type="Proteomes" id="UP001202134"/>
    </source>
</evidence>
<feature type="transmembrane region" description="Helical" evidence="5">
    <location>
        <begin position="222"/>
        <end position="243"/>
    </location>
</feature>
<protein>
    <submittedName>
        <fullName evidence="7">DMT family transporter</fullName>
    </submittedName>
</protein>
<dbReference type="InterPro" id="IPR050638">
    <property type="entry name" value="AA-Vitamin_Transporters"/>
</dbReference>
<dbReference type="InterPro" id="IPR000620">
    <property type="entry name" value="EamA_dom"/>
</dbReference>
<keyword evidence="8" id="KW-1185">Reference proteome</keyword>
<feature type="transmembrane region" description="Helical" evidence="5">
    <location>
        <begin position="194"/>
        <end position="216"/>
    </location>
</feature>
<keyword evidence="3 5" id="KW-1133">Transmembrane helix</keyword>
<feature type="transmembrane region" description="Helical" evidence="5">
    <location>
        <begin position="162"/>
        <end position="182"/>
    </location>
</feature>
<organism evidence="7 8">
    <name type="scientific">Shewanella electrodiphila</name>
    <dbReference type="NCBI Taxonomy" id="934143"/>
    <lineage>
        <taxon>Bacteria</taxon>
        <taxon>Pseudomonadati</taxon>
        <taxon>Pseudomonadota</taxon>
        <taxon>Gammaproteobacteria</taxon>
        <taxon>Alteromonadales</taxon>
        <taxon>Shewanellaceae</taxon>
        <taxon>Shewanella</taxon>
    </lineage>
</organism>
<evidence type="ECO:0000256" key="4">
    <source>
        <dbReference type="ARBA" id="ARBA00023136"/>
    </source>
</evidence>
<dbReference type="InterPro" id="IPR037185">
    <property type="entry name" value="EmrE-like"/>
</dbReference>
<sequence length="303" mass="32450">MTILALIAFAANSVLCRLALGDGSIDWVSFTVIRLLSGALTLLLILKINGVLTKPRYPDAQVTGKNNQQSLIKQQQLMLKQHQSAGSWLGGVMLFVYAASFSYAYTLLDTATGALILFASVQLTMILLAIIKGVRLKLIEWLGVITAFVGFVYLVVPDINSPSMDGLLFMTISGIAWGVYTLKGKQTTQPLRDTCANFVRSIPLVLVLFLVSLGQLELSDKGVWLAIIAGSVTSAMGYSIWYVALNGLSATKAAVVQLSVPVIAAFGGVIFVAETLTSRLMIASIVVLTGMLMVVLGKSQSKK</sequence>
<name>A0ABT0KQG4_9GAMM</name>
<feature type="transmembrane region" description="Helical" evidence="5">
    <location>
        <begin position="111"/>
        <end position="131"/>
    </location>
</feature>
<evidence type="ECO:0000256" key="1">
    <source>
        <dbReference type="ARBA" id="ARBA00004141"/>
    </source>
</evidence>
<feature type="transmembrane region" description="Helical" evidence="5">
    <location>
        <begin position="26"/>
        <end position="46"/>
    </location>
</feature>
<evidence type="ECO:0000259" key="6">
    <source>
        <dbReference type="Pfam" id="PF00892"/>
    </source>
</evidence>
<dbReference type="PANTHER" id="PTHR32322">
    <property type="entry name" value="INNER MEMBRANE TRANSPORTER"/>
    <property type="match status" value="1"/>
</dbReference>
<reference evidence="7 8" key="1">
    <citation type="submission" date="2022-01" db="EMBL/GenBank/DDBJ databases">
        <title>Whole genome-based taxonomy of the Shewanellaceae.</title>
        <authorList>
            <person name="Martin-Rodriguez A.J."/>
        </authorList>
    </citation>
    <scope>NUCLEOTIDE SEQUENCE [LARGE SCALE GENOMIC DNA]</scope>
    <source>
        <strain evidence="7 8">DSM 24955</strain>
    </source>
</reference>
<dbReference type="RefSeq" id="WP_248955894.1">
    <property type="nucleotide sequence ID" value="NZ_JAKIKU010000006.1"/>
</dbReference>
<gene>
    <name evidence="7" type="ORF">L2737_12235</name>
</gene>
<feature type="domain" description="EamA" evidence="6">
    <location>
        <begin position="166"/>
        <end position="295"/>
    </location>
</feature>
<feature type="transmembrane region" description="Helical" evidence="5">
    <location>
        <begin position="279"/>
        <end position="297"/>
    </location>
</feature>
<feature type="transmembrane region" description="Helical" evidence="5">
    <location>
        <begin position="85"/>
        <end position="105"/>
    </location>
</feature>
<feature type="transmembrane region" description="Helical" evidence="5">
    <location>
        <begin position="138"/>
        <end position="156"/>
    </location>
</feature>
<evidence type="ECO:0000256" key="2">
    <source>
        <dbReference type="ARBA" id="ARBA00022692"/>
    </source>
</evidence>